<dbReference type="Proteomes" id="UP000664991">
    <property type="component" value="Chromosome 21"/>
</dbReference>
<accession>A0A836CUS4</accession>
<sequence>MESVSESSQQQKRKLVTHGLEDQKRCRSRAPEILQAVGSQHTLECGAARQQMSGGACRRELWDLQHGVPTPSGLKRIENIASKWKQDEPCFSIQHHLCEMAEEIRDGE</sequence>
<evidence type="ECO:0000313" key="2">
    <source>
        <dbReference type="EMBL" id="KAG5196271.1"/>
    </source>
</evidence>
<proteinExistence type="predicted"/>
<name>A0A836CUS4_SHEEP</name>
<dbReference type="EMBL" id="JAEMGP010000021">
    <property type="protein sequence ID" value="KAG5196271.1"/>
    <property type="molecule type" value="Genomic_DNA"/>
</dbReference>
<evidence type="ECO:0000256" key="1">
    <source>
        <dbReference type="SAM" id="MobiDB-lite"/>
    </source>
</evidence>
<feature type="compositionally biased region" description="Polar residues" evidence="1">
    <location>
        <begin position="1"/>
        <end position="10"/>
    </location>
</feature>
<comment type="caution">
    <text evidence="2">The sequence shown here is derived from an EMBL/GenBank/DDBJ whole genome shotgun (WGS) entry which is preliminary data.</text>
</comment>
<protein>
    <submittedName>
        <fullName evidence="2">Uncharacterized protein</fullName>
    </submittedName>
</protein>
<reference evidence="2 3" key="1">
    <citation type="submission" date="2020-12" db="EMBL/GenBank/DDBJ databases">
        <title>De novo assembly of Tibetan sheep genome.</title>
        <authorList>
            <person name="Li X."/>
        </authorList>
    </citation>
    <scope>NUCLEOTIDE SEQUENCE [LARGE SCALE GENOMIC DNA]</scope>
    <source>
        <tissue evidence="2">Heart</tissue>
    </source>
</reference>
<evidence type="ECO:0000313" key="3">
    <source>
        <dbReference type="Proteomes" id="UP000664991"/>
    </source>
</evidence>
<organism evidence="2 3">
    <name type="scientific">Ovis aries</name>
    <name type="common">Sheep</name>
    <dbReference type="NCBI Taxonomy" id="9940"/>
    <lineage>
        <taxon>Eukaryota</taxon>
        <taxon>Metazoa</taxon>
        <taxon>Chordata</taxon>
        <taxon>Craniata</taxon>
        <taxon>Vertebrata</taxon>
        <taxon>Euteleostomi</taxon>
        <taxon>Mammalia</taxon>
        <taxon>Eutheria</taxon>
        <taxon>Laurasiatheria</taxon>
        <taxon>Artiodactyla</taxon>
        <taxon>Ruminantia</taxon>
        <taxon>Pecora</taxon>
        <taxon>Bovidae</taxon>
        <taxon>Caprinae</taxon>
        <taxon>Ovis</taxon>
    </lineage>
</organism>
<gene>
    <name evidence="2" type="ORF">JEQ12_010957</name>
</gene>
<feature type="region of interest" description="Disordered" evidence="1">
    <location>
        <begin position="1"/>
        <end position="23"/>
    </location>
</feature>
<dbReference type="AlphaFoldDB" id="A0A836CUS4"/>